<protein>
    <submittedName>
        <fullName evidence="1">5835_t:CDS:1</fullName>
    </submittedName>
</protein>
<organism evidence="1 2">
    <name type="scientific">Racocetra persica</name>
    <dbReference type="NCBI Taxonomy" id="160502"/>
    <lineage>
        <taxon>Eukaryota</taxon>
        <taxon>Fungi</taxon>
        <taxon>Fungi incertae sedis</taxon>
        <taxon>Mucoromycota</taxon>
        <taxon>Glomeromycotina</taxon>
        <taxon>Glomeromycetes</taxon>
        <taxon>Diversisporales</taxon>
        <taxon>Gigasporaceae</taxon>
        <taxon>Racocetra</taxon>
    </lineage>
</organism>
<evidence type="ECO:0000313" key="1">
    <source>
        <dbReference type="EMBL" id="CAG8578611.1"/>
    </source>
</evidence>
<accession>A0ACA9MC88</accession>
<name>A0ACA9MC88_9GLOM</name>
<comment type="caution">
    <text evidence="1">The sequence shown here is derived from an EMBL/GenBank/DDBJ whole genome shotgun (WGS) entry which is preliminary data.</text>
</comment>
<keyword evidence="2" id="KW-1185">Reference proteome</keyword>
<gene>
    <name evidence="1" type="ORF">RPERSI_LOCUS5046</name>
</gene>
<dbReference type="EMBL" id="CAJVQC010007391">
    <property type="protein sequence ID" value="CAG8578611.1"/>
    <property type="molecule type" value="Genomic_DNA"/>
</dbReference>
<reference evidence="1" key="1">
    <citation type="submission" date="2021-06" db="EMBL/GenBank/DDBJ databases">
        <authorList>
            <person name="Kallberg Y."/>
            <person name="Tangrot J."/>
            <person name="Rosling A."/>
        </authorList>
    </citation>
    <scope>NUCLEOTIDE SEQUENCE</scope>
    <source>
        <strain evidence="1">MA461A</strain>
    </source>
</reference>
<proteinExistence type="predicted"/>
<evidence type="ECO:0000313" key="2">
    <source>
        <dbReference type="Proteomes" id="UP000789920"/>
    </source>
</evidence>
<dbReference type="Proteomes" id="UP000789920">
    <property type="component" value="Unassembled WGS sequence"/>
</dbReference>
<sequence>MKKVLIPLFVHDVDSCCDYQPGHSFRADWCLDLHGFLSREEFDARLKQINYHIQSLVKVELSINIPLSGAIMGFIYFFAKYMIEKNAAERAIALTNLLNELFTQYNQHENPTANWKFWWVHSYERYAMNLEGRAYGNGHLNKLKMKYRGLTFSVKFANLFAENALIILEINDALPDLTKHTVGVNLNSEKSYNNNINNVNYSNQMDNYSNQMDNYSNQMEVIKI</sequence>